<feature type="transmembrane region" description="Helical" evidence="2">
    <location>
        <begin position="31"/>
        <end position="53"/>
    </location>
</feature>
<dbReference type="EMBL" id="JAYMYR010000003">
    <property type="protein sequence ID" value="KAK7372290.1"/>
    <property type="molecule type" value="Genomic_DNA"/>
</dbReference>
<proteinExistence type="predicted"/>
<sequence>MPTSSLQPPLLSPFTRQLPIKHQVLNSCQFLPWWILVVIIVVLLLVLAFVTLYKVRSMTAPSRAPTPARAPEPEPALQMAEELVVEETSFPPPLSLSSSPSHPFPLSFREGR</sequence>
<keyword evidence="2" id="KW-0812">Transmembrane</keyword>
<keyword evidence="4" id="KW-1185">Reference proteome</keyword>
<protein>
    <submittedName>
        <fullName evidence="3">Uncharacterized protein</fullName>
    </submittedName>
</protein>
<accession>A0AAN9RDW1</accession>
<dbReference type="Proteomes" id="UP001374584">
    <property type="component" value="Unassembled WGS sequence"/>
</dbReference>
<feature type="region of interest" description="Disordered" evidence="1">
    <location>
        <begin position="86"/>
        <end position="112"/>
    </location>
</feature>
<dbReference type="AlphaFoldDB" id="A0AAN9RDW1"/>
<reference evidence="3 4" key="1">
    <citation type="submission" date="2024-01" db="EMBL/GenBank/DDBJ databases">
        <title>The genomes of 5 underutilized Papilionoideae crops provide insights into root nodulation and disease resistanc.</title>
        <authorList>
            <person name="Jiang F."/>
        </authorList>
    </citation>
    <scope>NUCLEOTIDE SEQUENCE [LARGE SCALE GENOMIC DNA]</scope>
    <source>
        <strain evidence="3">JINMINGXINNONG_FW02</strain>
        <tissue evidence="3">Leaves</tissue>
    </source>
</reference>
<evidence type="ECO:0000313" key="3">
    <source>
        <dbReference type="EMBL" id="KAK7372290.1"/>
    </source>
</evidence>
<evidence type="ECO:0000313" key="4">
    <source>
        <dbReference type="Proteomes" id="UP001374584"/>
    </source>
</evidence>
<evidence type="ECO:0000256" key="1">
    <source>
        <dbReference type="SAM" id="MobiDB-lite"/>
    </source>
</evidence>
<feature type="compositionally biased region" description="Low complexity" evidence="1">
    <location>
        <begin position="95"/>
        <end position="112"/>
    </location>
</feature>
<name>A0AAN9RDW1_PHACN</name>
<comment type="caution">
    <text evidence="3">The sequence shown here is derived from an EMBL/GenBank/DDBJ whole genome shotgun (WGS) entry which is preliminary data.</text>
</comment>
<keyword evidence="2" id="KW-1133">Transmembrane helix</keyword>
<gene>
    <name evidence="3" type="ORF">VNO80_05665</name>
</gene>
<organism evidence="3 4">
    <name type="scientific">Phaseolus coccineus</name>
    <name type="common">Scarlet runner bean</name>
    <name type="synonym">Phaseolus multiflorus</name>
    <dbReference type="NCBI Taxonomy" id="3886"/>
    <lineage>
        <taxon>Eukaryota</taxon>
        <taxon>Viridiplantae</taxon>
        <taxon>Streptophyta</taxon>
        <taxon>Embryophyta</taxon>
        <taxon>Tracheophyta</taxon>
        <taxon>Spermatophyta</taxon>
        <taxon>Magnoliopsida</taxon>
        <taxon>eudicotyledons</taxon>
        <taxon>Gunneridae</taxon>
        <taxon>Pentapetalae</taxon>
        <taxon>rosids</taxon>
        <taxon>fabids</taxon>
        <taxon>Fabales</taxon>
        <taxon>Fabaceae</taxon>
        <taxon>Papilionoideae</taxon>
        <taxon>50 kb inversion clade</taxon>
        <taxon>NPAAA clade</taxon>
        <taxon>indigoferoid/millettioid clade</taxon>
        <taxon>Phaseoleae</taxon>
        <taxon>Phaseolus</taxon>
    </lineage>
</organism>
<keyword evidence="2" id="KW-0472">Membrane</keyword>
<evidence type="ECO:0000256" key="2">
    <source>
        <dbReference type="SAM" id="Phobius"/>
    </source>
</evidence>